<feature type="domain" description="UDP-glucose/GDP-mannose dehydrogenase N-terminal" evidence="3">
    <location>
        <begin position="40"/>
        <end position="108"/>
    </location>
</feature>
<dbReference type="InterPro" id="IPR014026">
    <property type="entry name" value="UDP-Glc/GDP-Man_DH_dimer"/>
</dbReference>
<comment type="similarity">
    <text evidence="1">Belongs to the UDP-glucose/GDP-mannose dehydrogenase family.</text>
</comment>
<dbReference type="GO" id="GO:0016616">
    <property type="term" value="F:oxidoreductase activity, acting on the CH-OH group of donors, NAD or NADP as acceptor"/>
    <property type="evidence" value="ECO:0007669"/>
    <property type="project" value="InterPro"/>
</dbReference>
<dbReference type="Gene3D" id="1.20.5.100">
    <property type="entry name" value="Cytochrome c1, transmembrane anchor, C-terminal"/>
    <property type="match status" value="1"/>
</dbReference>
<dbReference type="AlphaFoldDB" id="A0A8J3ZFW9"/>
<organism evidence="4 5">
    <name type="scientific">Virgisporangium aurantiacum</name>
    <dbReference type="NCBI Taxonomy" id="175570"/>
    <lineage>
        <taxon>Bacteria</taxon>
        <taxon>Bacillati</taxon>
        <taxon>Actinomycetota</taxon>
        <taxon>Actinomycetes</taxon>
        <taxon>Micromonosporales</taxon>
        <taxon>Micromonosporaceae</taxon>
        <taxon>Virgisporangium</taxon>
    </lineage>
</organism>
<sequence length="260" mass="28367">MKIGIIGMGHVGATMYDLFQHHADLVTFDVTDAQPYPHDALTACDFAVVCVNTPPDAAGACDTSNVIDAVKRLPTQRILLKSTVPPGTTDHLADATGKSICFSPEYVGESTYHQPFWVDSAAAVPFVIVGGPPEARGYFIDAFLPVLGPSKTYFQCTAREAEVIKYMENTYFATKVTFVNEFYEICQAFGADWHTVREGWLLDPRVEPMHTAVFPADRGYAGKCLPKDTDAIIHAATAAGYRPDLLAQVVRSNARMRAGD</sequence>
<dbReference type="InterPro" id="IPR036291">
    <property type="entry name" value="NAD(P)-bd_dom_sf"/>
</dbReference>
<protein>
    <recommendedName>
        <fullName evidence="6">UDPglucose 6-dehydrogenase</fullName>
    </recommendedName>
</protein>
<dbReference type="EMBL" id="BOPG01000075">
    <property type="protein sequence ID" value="GIJ62137.1"/>
    <property type="molecule type" value="Genomic_DNA"/>
</dbReference>
<dbReference type="Pfam" id="PF03721">
    <property type="entry name" value="UDPG_MGDP_dh_N"/>
    <property type="match status" value="1"/>
</dbReference>
<gene>
    <name evidence="4" type="ORF">Vau01_096530</name>
</gene>
<evidence type="ECO:0000259" key="3">
    <source>
        <dbReference type="Pfam" id="PF03721"/>
    </source>
</evidence>
<dbReference type="SUPFAM" id="SSF51735">
    <property type="entry name" value="NAD(P)-binding Rossmann-fold domains"/>
    <property type="match status" value="1"/>
</dbReference>
<evidence type="ECO:0000313" key="4">
    <source>
        <dbReference type="EMBL" id="GIJ62137.1"/>
    </source>
</evidence>
<dbReference type="Gene3D" id="3.40.50.720">
    <property type="entry name" value="NAD(P)-binding Rossmann-like Domain"/>
    <property type="match status" value="2"/>
</dbReference>
<evidence type="ECO:0000259" key="2">
    <source>
        <dbReference type="Pfam" id="PF00984"/>
    </source>
</evidence>
<dbReference type="InterPro" id="IPR001732">
    <property type="entry name" value="UDP-Glc/GDP-Man_DH_N"/>
</dbReference>
<dbReference type="GO" id="GO:0051287">
    <property type="term" value="F:NAD binding"/>
    <property type="evidence" value="ECO:0007669"/>
    <property type="project" value="InterPro"/>
</dbReference>
<dbReference type="InterPro" id="IPR008927">
    <property type="entry name" value="6-PGluconate_DH-like_C_sf"/>
</dbReference>
<dbReference type="SUPFAM" id="SSF48179">
    <property type="entry name" value="6-phosphogluconate dehydrogenase C-terminal domain-like"/>
    <property type="match status" value="1"/>
</dbReference>
<evidence type="ECO:0008006" key="6">
    <source>
        <dbReference type="Google" id="ProtNLM"/>
    </source>
</evidence>
<keyword evidence="5" id="KW-1185">Reference proteome</keyword>
<evidence type="ECO:0000313" key="5">
    <source>
        <dbReference type="Proteomes" id="UP000612585"/>
    </source>
</evidence>
<name>A0A8J3ZFW9_9ACTN</name>
<dbReference type="PANTHER" id="PTHR43750:SF3">
    <property type="entry name" value="UDP-GLUCOSE 6-DEHYDROGENASE TUAD"/>
    <property type="match status" value="1"/>
</dbReference>
<reference evidence="4" key="1">
    <citation type="submission" date="2021-01" db="EMBL/GenBank/DDBJ databases">
        <title>Whole genome shotgun sequence of Virgisporangium aurantiacum NBRC 16421.</title>
        <authorList>
            <person name="Komaki H."/>
            <person name="Tamura T."/>
        </authorList>
    </citation>
    <scope>NUCLEOTIDE SEQUENCE</scope>
    <source>
        <strain evidence="4">NBRC 16421</strain>
    </source>
</reference>
<comment type="caution">
    <text evidence="4">The sequence shown here is derived from an EMBL/GenBank/DDBJ whole genome shotgun (WGS) entry which is preliminary data.</text>
</comment>
<dbReference type="RefSeq" id="WP_204007580.1">
    <property type="nucleotide sequence ID" value="NZ_BOPG01000075.1"/>
</dbReference>
<evidence type="ECO:0000256" key="1">
    <source>
        <dbReference type="ARBA" id="ARBA00006601"/>
    </source>
</evidence>
<dbReference type="Proteomes" id="UP000612585">
    <property type="component" value="Unassembled WGS sequence"/>
</dbReference>
<accession>A0A8J3ZFW9</accession>
<dbReference type="PANTHER" id="PTHR43750">
    <property type="entry name" value="UDP-GLUCOSE 6-DEHYDROGENASE TUAD"/>
    <property type="match status" value="1"/>
</dbReference>
<feature type="domain" description="UDP-glucose/GDP-mannose dehydrogenase dimerisation" evidence="2">
    <location>
        <begin position="159"/>
        <end position="254"/>
    </location>
</feature>
<proteinExistence type="inferred from homology"/>
<dbReference type="Pfam" id="PF00984">
    <property type="entry name" value="UDPG_MGDP_dh"/>
    <property type="match status" value="1"/>
</dbReference>